<reference evidence="5 6" key="1">
    <citation type="submission" date="2018-06" db="EMBL/GenBank/DDBJ databases">
        <authorList>
            <consortium name="Pathogen Informatics"/>
            <person name="Doyle S."/>
        </authorList>
    </citation>
    <scope>NUCLEOTIDE SEQUENCE [LARGE SCALE GENOMIC DNA]</scope>
    <source>
        <strain evidence="5 6">NCTC11938</strain>
    </source>
</reference>
<dbReference type="InterPro" id="IPR027477">
    <property type="entry name" value="Succ_DH/fumarate_Rdtase_cat_sf"/>
</dbReference>
<gene>
    <name evidence="5" type="primary">frdA_2</name>
    <name evidence="5" type="ORF">NCTC11938_02355</name>
</gene>
<dbReference type="SUPFAM" id="SSF56425">
    <property type="entry name" value="Succinate dehydrogenase/fumarate reductase flavoprotein, catalytic domain"/>
    <property type="match status" value="1"/>
</dbReference>
<evidence type="ECO:0000313" key="5">
    <source>
        <dbReference type="EMBL" id="SUC21533.1"/>
    </source>
</evidence>
<keyword evidence="2" id="KW-0285">Flavoprotein</keyword>
<dbReference type="GO" id="GO:0009061">
    <property type="term" value="P:anaerobic respiration"/>
    <property type="evidence" value="ECO:0007669"/>
    <property type="project" value="TreeGrafter"/>
</dbReference>
<dbReference type="GO" id="GO:0009055">
    <property type="term" value="F:electron transfer activity"/>
    <property type="evidence" value="ECO:0007669"/>
    <property type="project" value="TreeGrafter"/>
</dbReference>
<comment type="cofactor">
    <cofactor evidence="1">
        <name>FAD</name>
        <dbReference type="ChEBI" id="CHEBI:57692"/>
    </cofactor>
</comment>
<feature type="domain" description="FAD-dependent oxidoreductase 2 FAD-binding" evidence="4">
    <location>
        <begin position="14"/>
        <end position="69"/>
    </location>
</feature>
<dbReference type="Proteomes" id="UP000254191">
    <property type="component" value="Unassembled WGS sequence"/>
</dbReference>
<dbReference type="Pfam" id="PF00890">
    <property type="entry name" value="FAD_binding_2"/>
    <property type="match status" value="1"/>
</dbReference>
<dbReference type="InterPro" id="IPR030664">
    <property type="entry name" value="SdhA/FrdA/AprA"/>
</dbReference>
<evidence type="ECO:0000256" key="3">
    <source>
        <dbReference type="ARBA" id="ARBA00023002"/>
    </source>
</evidence>
<evidence type="ECO:0000256" key="2">
    <source>
        <dbReference type="ARBA" id="ARBA00022630"/>
    </source>
</evidence>
<dbReference type="GO" id="GO:0005886">
    <property type="term" value="C:plasma membrane"/>
    <property type="evidence" value="ECO:0007669"/>
    <property type="project" value="TreeGrafter"/>
</dbReference>
<dbReference type="EMBL" id="UGTS01000004">
    <property type="protein sequence ID" value="SUC21533.1"/>
    <property type="molecule type" value="Genomic_DNA"/>
</dbReference>
<accession>A0A379FK97</accession>
<dbReference type="AlphaFoldDB" id="A0A379FK97"/>
<evidence type="ECO:0000259" key="4">
    <source>
        <dbReference type="Pfam" id="PF00890"/>
    </source>
</evidence>
<evidence type="ECO:0000313" key="6">
    <source>
        <dbReference type="Proteomes" id="UP000254191"/>
    </source>
</evidence>
<sequence>MSGARVVPLNSPCDVVHLDLRHLGAKKLHERLPFICELAKAYVGVDPVNEPIPVRPTAHYTMGGIETNQPHRNTY</sequence>
<keyword evidence="3" id="KW-0560">Oxidoreductase</keyword>
<proteinExistence type="predicted"/>
<evidence type="ECO:0000256" key="1">
    <source>
        <dbReference type="ARBA" id="ARBA00001974"/>
    </source>
</evidence>
<dbReference type="Gene3D" id="3.90.700.10">
    <property type="entry name" value="Succinate dehydrogenase/fumarate reductase flavoprotein, catalytic domain"/>
    <property type="match status" value="1"/>
</dbReference>
<dbReference type="InterPro" id="IPR003953">
    <property type="entry name" value="FAD-dep_OxRdtase_2_FAD-bd"/>
</dbReference>
<name>A0A379FK97_PROMI</name>
<protein>
    <submittedName>
        <fullName evidence="5">Fumarate reductase flavoprotein subunit</fullName>
    </submittedName>
</protein>
<organism evidence="5 6">
    <name type="scientific">Proteus mirabilis</name>
    <dbReference type="NCBI Taxonomy" id="584"/>
    <lineage>
        <taxon>Bacteria</taxon>
        <taxon>Pseudomonadati</taxon>
        <taxon>Pseudomonadota</taxon>
        <taxon>Gammaproteobacteria</taxon>
        <taxon>Enterobacterales</taxon>
        <taxon>Morganellaceae</taxon>
        <taxon>Proteus</taxon>
    </lineage>
</organism>
<dbReference type="PANTHER" id="PTHR11632:SF82">
    <property type="entry name" value="FUMARATE REDUCTASE FLAVOPROTEIN SUBUNIT"/>
    <property type="match status" value="1"/>
</dbReference>
<dbReference type="PANTHER" id="PTHR11632">
    <property type="entry name" value="SUCCINATE DEHYDROGENASE 2 FLAVOPROTEIN SUBUNIT"/>
    <property type="match status" value="1"/>
</dbReference>
<dbReference type="GO" id="GO:0000104">
    <property type="term" value="F:succinate dehydrogenase activity"/>
    <property type="evidence" value="ECO:0007669"/>
    <property type="project" value="TreeGrafter"/>
</dbReference>
<dbReference type="GO" id="GO:0050660">
    <property type="term" value="F:flavin adenine dinucleotide binding"/>
    <property type="evidence" value="ECO:0007669"/>
    <property type="project" value="TreeGrafter"/>
</dbReference>
<dbReference type="GO" id="GO:0006113">
    <property type="term" value="P:fermentation"/>
    <property type="evidence" value="ECO:0007669"/>
    <property type="project" value="TreeGrafter"/>
</dbReference>